<sequence length="340" mass="39592">MQVKILNSDQIDQVDRQQWDRLAQKSATTNPFYESWNLIPALKYFTKNSDVKVVAAYKAEELIALFPIELGNRKFGIPYIDVWKHHHCFLTDPLCSQPDELAKIVQFTIRNLKMLAFRIRDHSFCSFGRDINQNSVIVEYSRGAILNLNGVAKHLINLPRKIRSENNRITKRFSEATKAEYVTSDTHPKVDWLKVFCELEDSGWKAKAKTSILSDDDTLNYYQAMHENAAKLGKIQYQGYRNQSTWFAVAFRVISNNQAFDLKTCYNESYKQVYPGVNLELANLKALEQYGYQSLDSCTMSENYLINRIWPDQKPLFTSFYFHGGILSTVFKLIYRLKKR</sequence>
<evidence type="ECO:0000313" key="2">
    <source>
        <dbReference type="EMBL" id="TQV70985.1"/>
    </source>
</evidence>
<gene>
    <name evidence="2" type="ORF">FLL45_21910</name>
</gene>
<comment type="caution">
    <text evidence="2">The sequence shown here is derived from an EMBL/GenBank/DDBJ whole genome shotgun (WGS) entry which is preliminary data.</text>
</comment>
<dbReference type="AlphaFoldDB" id="A0A545T1D3"/>
<dbReference type="InterPro" id="IPR016181">
    <property type="entry name" value="Acyl_CoA_acyltransferase"/>
</dbReference>
<dbReference type="EMBL" id="VIKR01000007">
    <property type="protein sequence ID" value="TQV70985.1"/>
    <property type="molecule type" value="Genomic_DNA"/>
</dbReference>
<dbReference type="RefSeq" id="WP_142944202.1">
    <property type="nucleotide sequence ID" value="NZ_VIKR01000007.1"/>
</dbReference>
<organism evidence="2 3">
    <name type="scientific">Aliikangiella marina</name>
    <dbReference type="NCBI Taxonomy" id="1712262"/>
    <lineage>
        <taxon>Bacteria</taxon>
        <taxon>Pseudomonadati</taxon>
        <taxon>Pseudomonadota</taxon>
        <taxon>Gammaproteobacteria</taxon>
        <taxon>Oceanospirillales</taxon>
        <taxon>Pleioneaceae</taxon>
        <taxon>Aliikangiella</taxon>
    </lineage>
</organism>
<dbReference type="SUPFAM" id="SSF55729">
    <property type="entry name" value="Acyl-CoA N-acyltransferases (Nat)"/>
    <property type="match status" value="1"/>
</dbReference>
<dbReference type="Pfam" id="PF13480">
    <property type="entry name" value="Acetyltransf_6"/>
    <property type="match status" value="1"/>
</dbReference>
<proteinExistence type="predicted"/>
<accession>A0A545T1D3</accession>
<dbReference type="OrthoDB" id="4349922at2"/>
<dbReference type="InterPro" id="IPR038740">
    <property type="entry name" value="BioF2-like_GNAT_dom"/>
</dbReference>
<protein>
    <recommendedName>
        <fullName evidence="1">BioF2-like acetyltransferase domain-containing protein</fullName>
    </recommendedName>
</protein>
<keyword evidence="3" id="KW-1185">Reference proteome</keyword>
<evidence type="ECO:0000259" key="1">
    <source>
        <dbReference type="Pfam" id="PF13480"/>
    </source>
</evidence>
<name>A0A545T1D3_9GAMM</name>
<reference evidence="2 3" key="1">
    <citation type="submission" date="2019-06" db="EMBL/GenBank/DDBJ databases">
        <title>Draft genome of Aliikangiella marina GYP-15.</title>
        <authorList>
            <person name="Wang G."/>
        </authorList>
    </citation>
    <scope>NUCLEOTIDE SEQUENCE [LARGE SCALE GENOMIC DNA]</scope>
    <source>
        <strain evidence="2 3">GYP-15</strain>
    </source>
</reference>
<dbReference type="Proteomes" id="UP000317839">
    <property type="component" value="Unassembled WGS sequence"/>
</dbReference>
<feature type="domain" description="BioF2-like acetyltransferase" evidence="1">
    <location>
        <begin position="167"/>
        <end position="304"/>
    </location>
</feature>
<evidence type="ECO:0000313" key="3">
    <source>
        <dbReference type="Proteomes" id="UP000317839"/>
    </source>
</evidence>